<reference evidence="2" key="1">
    <citation type="submission" date="2023-05" db="EMBL/GenBank/DDBJ databases">
        <title>Colonisation of extended spectrum b-lactamase- and carbapenemase-producing bacteria on hospital surfaces from low- and middle-income countries.</title>
        <authorList>
            <person name="Nieto-Rosado M."/>
            <person name="Sands K."/>
            <person name="Iregbu K."/>
            <person name="Zahra R."/>
            <person name="Mazarati J.B."/>
            <person name="Mehtar S."/>
            <person name="Barnards-Group B."/>
            <person name="Walsh T.R."/>
        </authorList>
    </citation>
    <scope>NUCLEOTIDE SEQUENCE</scope>
    <source>
        <strain evidence="2">PP-E493</strain>
    </source>
</reference>
<dbReference type="PROSITE" id="PS50943">
    <property type="entry name" value="HTH_CROC1"/>
    <property type="match status" value="1"/>
</dbReference>
<gene>
    <name evidence="2" type="ORF">QM089_12030</name>
</gene>
<dbReference type="RefSeq" id="WP_014610890.1">
    <property type="nucleotide sequence ID" value="NZ_JAOCID010000038.1"/>
</dbReference>
<dbReference type="Pfam" id="PF01381">
    <property type="entry name" value="HTH_3"/>
    <property type="match status" value="1"/>
</dbReference>
<protein>
    <submittedName>
        <fullName evidence="2">Helix-turn-helix transcriptional regulator</fullName>
    </submittedName>
</protein>
<dbReference type="AlphaFoldDB" id="A0A1E3UTI2"/>
<dbReference type="Proteomes" id="UP001187859">
    <property type="component" value="Unassembled WGS sequence"/>
</dbReference>
<evidence type="ECO:0000313" key="2">
    <source>
        <dbReference type="EMBL" id="MDV5390957.1"/>
    </source>
</evidence>
<proteinExistence type="predicted"/>
<evidence type="ECO:0000313" key="3">
    <source>
        <dbReference type="Proteomes" id="UP001187859"/>
    </source>
</evidence>
<dbReference type="EMBL" id="JASGOQ010000001">
    <property type="protein sequence ID" value="MDV5390957.1"/>
    <property type="molecule type" value="Genomic_DNA"/>
</dbReference>
<dbReference type="SUPFAM" id="SSF47413">
    <property type="entry name" value="lambda repressor-like DNA-binding domains"/>
    <property type="match status" value="1"/>
</dbReference>
<comment type="caution">
    <text evidence="2">The sequence shown here is derived from an EMBL/GenBank/DDBJ whole genome shotgun (WGS) entry which is preliminary data.</text>
</comment>
<dbReference type="GO" id="GO:0003677">
    <property type="term" value="F:DNA binding"/>
    <property type="evidence" value="ECO:0007669"/>
    <property type="project" value="InterPro"/>
</dbReference>
<dbReference type="InterPro" id="IPR010982">
    <property type="entry name" value="Lambda_DNA-bd_dom_sf"/>
</dbReference>
<name>A0A1E3UTI2_9GAMM</name>
<feature type="domain" description="HTH cro/C1-type" evidence="1">
    <location>
        <begin position="61"/>
        <end position="94"/>
    </location>
</feature>
<evidence type="ECO:0000259" key="1">
    <source>
        <dbReference type="PROSITE" id="PS50943"/>
    </source>
</evidence>
<organism evidence="2 3">
    <name type="scientific">Shewanella xiamenensis</name>
    <dbReference type="NCBI Taxonomy" id="332186"/>
    <lineage>
        <taxon>Bacteria</taxon>
        <taxon>Pseudomonadati</taxon>
        <taxon>Pseudomonadota</taxon>
        <taxon>Gammaproteobacteria</taxon>
        <taxon>Alteromonadales</taxon>
        <taxon>Shewanellaceae</taxon>
        <taxon>Shewanella</taxon>
    </lineage>
</organism>
<dbReference type="Gene3D" id="1.10.260.40">
    <property type="entry name" value="lambda repressor-like DNA-binding domains"/>
    <property type="match status" value="1"/>
</dbReference>
<dbReference type="InterPro" id="IPR001387">
    <property type="entry name" value="Cro/C1-type_HTH"/>
</dbReference>
<dbReference type="CDD" id="cd00093">
    <property type="entry name" value="HTH_XRE"/>
    <property type="match status" value="1"/>
</dbReference>
<accession>A0A1E3UTI2</accession>
<sequence length="130" mass="14178">MGAIMTVSSNVATDSIETKGRGGRKKISVNRKPLTLKDREDLLLAATLDLFSGKKTQGQVLKWLRVELLSLSQDQYAKMVGVSRKALSDIESDKGKNGVELINRVFSGVGFRIALMPKDSVVLKMAVEAI</sequence>